<dbReference type="Proteomes" id="UP001285855">
    <property type="component" value="Unassembled WGS sequence"/>
</dbReference>
<dbReference type="PROSITE" id="PS50125">
    <property type="entry name" value="GUANYLATE_CYCLASE_2"/>
    <property type="match status" value="1"/>
</dbReference>
<dbReference type="Gene3D" id="3.30.70.1230">
    <property type="entry name" value="Nucleotide cyclase"/>
    <property type="match status" value="1"/>
</dbReference>
<feature type="transmembrane region" description="Helical" evidence="1">
    <location>
        <begin position="48"/>
        <end position="72"/>
    </location>
</feature>
<dbReference type="EMBL" id="JAXDAE010000004">
    <property type="protein sequence ID" value="MDY2586781.1"/>
    <property type="molecule type" value="Genomic_DNA"/>
</dbReference>
<dbReference type="GO" id="GO:0016829">
    <property type="term" value="F:lyase activity"/>
    <property type="evidence" value="ECO:0007669"/>
    <property type="project" value="UniProtKB-KW"/>
</dbReference>
<feature type="transmembrane region" description="Helical" evidence="1">
    <location>
        <begin position="92"/>
        <end position="111"/>
    </location>
</feature>
<feature type="transmembrane region" description="Helical" evidence="1">
    <location>
        <begin position="9"/>
        <end position="28"/>
    </location>
</feature>
<keyword evidence="1" id="KW-0472">Membrane</keyword>
<dbReference type="Pfam" id="PF00211">
    <property type="entry name" value="Guanylate_cyc"/>
    <property type="match status" value="1"/>
</dbReference>
<comment type="caution">
    <text evidence="3">The sequence shown here is derived from an EMBL/GenBank/DDBJ whole genome shotgun (WGS) entry which is preliminary data.</text>
</comment>
<dbReference type="RefSeq" id="WP_320555155.1">
    <property type="nucleotide sequence ID" value="NZ_JAXDAE010000004.1"/>
</dbReference>
<gene>
    <name evidence="3" type="ORF">SNF14_05485</name>
</gene>
<feature type="transmembrane region" description="Helical" evidence="1">
    <location>
        <begin position="131"/>
        <end position="155"/>
    </location>
</feature>
<evidence type="ECO:0000313" key="3">
    <source>
        <dbReference type="EMBL" id="MDY2586781.1"/>
    </source>
</evidence>
<dbReference type="EC" id="4.6.1.-" evidence="3"/>
<accession>A0ABU5ELA3</accession>
<dbReference type="InterPro" id="IPR001054">
    <property type="entry name" value="A/G_cyclase"/>
</dbReference>
<evidence type="ECO:0000313" key="4">
    <source>
        <dbReference type="Proteomes" id="UP001285855"/>
    </source>
</evidence>
<keyword evidence="3" id="KW-0456">Lyase</keyword>
<dbReference type="PANTHER" id="PTHR43081">
    <property type="entry name" value="ADENYLATE CYCLASE, TERMINAL-DIFFERENTIATION SPECIFIC-RELATED"/>
    <property type="match status" value="1"/>
</dbReference>
<name>A0ABU5ELA3_9FLAO</name>
<reference evidence="3 4" key="1">
    <citation type="submission" date="2023-11" db="EMBL/GenBank/DDBJ databases">
        <title>Winogradskyella pelagius sp. nov., isolated from coastal sediment.</title>
        <authorList>
            <person name="Li F."/>
        </authorList>
    </citation>
    <scope>NUCLEOTIDE SEQUENCE [LARGE SCALE GENOMIC DNA]</scope>
    <source>
        <strain evidence="3 4">KCTC 23502</strain>
    </source>
</reference>
<dbReference type="SUPFAM" id="SSF55073">
    <property type="entry name" value="Nucleotide cyclase"/>
    <property type="match status" value="1"/>
</dbReference>
<organism evidence="3 4">
    <name type="scientific">Winogradskyella aquimaris</name>
    <dbReference type="NCBI Taxonomy" id="864074"/>
    <lineage>
        <taxon>Bacteria</taxon>
        <taxon>Pseudomonadati</taxon>
        <taxon>Bacteroidota</taxon>
        <taxon>Flavobacteriia</taxon>
        <taxon>Flavobacteriales</taxon>
        <taxon>Flavobacteriaceae</taxon>
        <taxon>Winogradskyella</taxon>
    </lineage>
</organism>
<keyword evidence="1" id="KW-0812">Transmembrane</keyword>
<proteinExistence type="predicted"/>
<keyword evidence="4" id="KW-1185">Reference proteome</keyword>
<keyword evidence="1" id="KW-1133">Transmembrane helix</keyword>
<dbReference type="CDD" id="cd07302">
    <property type="entry name" value="CHD"/>
    <property type="match status" value="1"/>
</dbReference>
<sequence>MWSPKQKRLVLQSLPIALIWLVTGWVFLWTEQAIIGNTSNTPDSAISLTPKVFAFASVSVTLIGFLVGFIEYRFINKLFKPYRFSLKLLGKFAFYILFMELIVFITFISAASIELNEPMLSHVVWEKYVLFFWSITHASTLIQLAFSMLLTLFYVEVSEHLGHSVLTNFITGRYHHPKSEIRVFMFSDMKSSTQIAETLGHDRYFQFLASYYNDLSDAILQHKGEVYQYVGDEIVLTWPNSNKDYTKLSLDCFFAMKRDLAQRQSHYLERYGVFPDFKAAIHVGEVTTGEIGALKKDIFFTGDVLNTAARLQSECQTFNVDLLVSNALVKRVASETYTFKSLGSVQLKGKAKEVEVFSVV</sequence>
<dbReference type="InterPro" id="IPR029787">
    <property type="entry name" value="Nucleotide_cyclase"/>
</dbReference>
<feature type="domain" description="Guanylate cyclase" evidence="2">
    <location>
        <begin position="183"/>
        <end position="312"/>
    </location>
</feature>
<protein>
    <submittedName>
        <fullName evidence="3">Adenylate/guanylate cyclase domain-containing protein</fullName>
        <ecNumber evidence="3">4.6.1.-</ecNumber>
    </submittedName>
</protein>
<dbReference type="InterPro" id="IPR050697">
    <property type="entry name" value="Adenylyl/Guanylyl_Cyclase_3/4"/>
</dbReference>
<evidence type="ECO:0000256" key="1">
    <source>
        <dbReference type="SAM" id="Phobius"/>
    </source>
</evidence>
<evidence type="ECO:0000259" key="2">
    <source>
        <dbReference type="PROSITE" id="PS50125"/>
    </source>
</evidence>
<dbReference type="PANTHER" id="PTHR43081:SF1">
    <property type="entry name" value="ADENYLATE CYCLASE, TERMINAL-DIFFERENTIATION SPECIFIC"/>
    <property type="match status" value="1"/>
</dbReference>